<evidence type="ECO:0000256" key="7">
    <source>
        <dbReference type="SAM" id="Phobius"/>
    </source>
</evidence>
<dbReference type="InterPro" id="IPR010920">
    <property type="entry name" value="LSM_dom_sf"/>
</dbReference>
<feature type="domain" description="EF-hand" evidence="8">
    <location>
        <begin position="364"/>
        <end position="399"/>
    </location>
</feature>
<keyword evidence="5 7" id="KW-0472">Membrane</keyword>
<dbReference type="Gene3D" id="1.10.287.1260">
    <property type="match status" value="1"/>
</dbReference>
<evidence type="ECO:0000313" key="9">
    <source>
        <dbReference type="EMBL" id="EGC38017.1"/>
    </source>
</evidence>
<dbReference type="GO" id="GO:0005886">
    <property type="term" value="C:plasma membrane"/>
    <property type="evidence" value="ECO:0000318"/>
    <property type="project" value="GO_Central"/>
</dbReference>
<evidence type="ECO:0000259" key="8">
    <source>
        <dbReference type="PROSITE" id="PS50222"/>
    </source>
</evidence>
<dbReference type="Pfam" id="PF00924">
    <property type="entry name" value="MS_channel_2nd"/>
    <property type="match status" value="1"/>
</dbReference>
<dbReference type="InParanoid" id="F0ZDC4"/>
<keyword evidence="10" id="KW-1185">Reference proteome</keyword>
<dbReference type="SUPFAM" id="SSF50182">
    <property type="entry name" value="Sm-like ribonucleoproteins"/>
    <property type="match status" value="1"/>
</dbReference>
<dbReference type="GO" id="GO:0008381">
    <property type="term" value="F:mechanosensitive monoatomic ion channel activity"/>
    <property type="evidence" value="ECO:0000318"/>
    <property type="project" value="GO_Central"/>
</dbReference>
<proteinExistence type="inferred from homology"/>
<feature type="transmembrane region" description="Helical" evidence="7">
    <location>
        <begin position="145"/>
        <end position="174"/>
    </location>
</feature>
<dbReference type="STRING" id="5786.F0ZDC4"/>
<dbReference type="FunCoup" id="F0ZDC4">
    <property type="interactions" value="13"/>
</dbReference>
<keyword evidence="4 7" id="KW-1133">Transmembrane helix</keyword>
<sequence length="684" mass="78419">MSKVINRDNNLTSSAPSIVKSPPPKDSIELQTITSPNNNNNAVNQSTNLKSTSPTINNSSQTPKSPKESGFNTVSSYPTELHKLGGSGENLNPLSKAQELPYQVITLNDIDHSKDMDYDPDKSSEEEEEEEKKKKKKKKSFFKRLFSVKILIILLLVLLLLISAVGVIFRIFWPHIEIVQVQVLRWALYIDIAVVGYLLVYWIVRAFFSIFSSTMYLQQHVFYYVNGFVRPLSCLLWAVIVFFATEPVLELPAYTKDSMEKYYTALKAVMYVSLFYCGRVVLVKILAARTNRKAFYTSLKQSLLNEELLEQLSTRKPSALSQSVSASLKKKKKMGVSQWIESLKTRNQLSGKLNSRAEQFTQVEARKIAKQILRNADRDKKGYLVKDDLNGYVKEKHLEKAFNTIGSIHGDMIKKDDLTNWVLRVVRSRKTLEYRLRDHEDIGRVINEIVNFIFWVLMFLFVMTLYGVEVSVFLVPLSTTILALSFAFGTTLRNVFESLILIFFVRPYEVGDKVVINQLEALFVDRIGIVFTSFKTMDGKAVYLPNSVLVLARIENFQRSEDVAVGLDVTVNFNTPVEKLYMIEAKLDKWVKAQPEKWRPDIYMSFSNIIGTNQIVVRYGGSLIATWQDGRRIRILKNDFLFKMKEWLSDANFETCPAKQQIEFLNSPSVVESHFHPPNPIFNK</sequence>
<protein>
    <recommendedName>
        <fullName evidence="8">EF-hand domain-containing protein</fullName>
    </recommendedName>
</protein>
<dbReference type="PROSITE" id="PS50222">
    <property type="entry name" value="EF_HAND_2"/>
    <property type="match status" value="1"/>
</dbReference>
<dbReference type="InterPro" id="IPR006685">
    <property type="entry name" value="MscS_channel_2nd"/>
</dbReference>
<feature type="region of interest" description="Disordered" evidence="6">
    <location>
        <begin position="1"/>
        <end position="79"/>
    </location>
</feature>
<dbReference type="VEuPathDB" id="AmoebaDB:DICPUDRAFT_46057"/>
<evidence type="ECO:0000256" key="1">
    <source>
        <dbReference type="ARBA" id="ARBA00004141"/>
    </source>
</evidence>
<dbReference type="OMA" id="NVRNMPQ"/>
<keyword evidence="3 7" id="KW-0812">Transmembrane</keyword>
<dbReference type="AlphaFoldDB" id="F0ZDC4"/>
<dbReference type="InterPro" id="IPR023408">
    <property type="entry name" value="MscS_beta-dom_sf"/>
</dbReference>
<dbReference type="KEGG" id="dpp:DICPUDRAFT_46057"/>
<comment type="subcellular location">
    <subcellularLocation>
        <location evidence="1">Membrane</location>
        <topology evidence="1">Multi-pass membrane protein</topology>
    </subcellularLocation>
</comment>
<feature type="compositionally biased region" description="Low complexity" evidence="6">
    <location>
        <begin position="37"/>
        <end position="48"/>
    </location>
</feature>
<evidence type="ECO:0000256" key="6">
    <source>
        <dbReference type="SAM" id="MobiDB-lite"/>
    </source>
</evidence>
<name>F0ZDC4_DICPU</name>
<dbReference type="GeneID" id="10502863"/>
<dbReference type="InterPro" id="IPR016688">
    <property type="entry name" value="MscS-like_plants/fungi"/>
</dbReference>
<accession>F0ZDC4</accession>
<dbReference type="RefSeq" id="XP_003285418.1">
    <property type="nucleotide sequence ID" value="XM_003285370.1"/>
</dbReference>
<feature type="transmembrane region" description="Helical" evidence="7">
    <location>
        <begin position="223"/>
        <end position="245"/>
    </location>
</feature>
<feature type="transmembrane region" description="Helical" evidence="7">
    <location>
        <begin position="265"/>
        <end position="287"/>
    </location>
</feature>
<gene>
    <name evidence="9" type="ORF">DICPUDRAFT_46057</name>
</gene>
<reference evidence="10" key="1">
    <citation type="journal article" date="2011" name="Genome Biol.">
        <title>Comparative genomics of the social amoebae Dictyostelium discoideum and Dictyostelium purpureum.</title>
        <authorList>
            <consortium name="US DOE Joint Genome Institute (JGI-PGF)"/>
            <person name="Sucgang R."/>
            <person name="Kuo A."/>
            <person name="Tian X."/>
            <person name="Salerno W."/>
            <person name="Parikh A."/>
            <person name="Feasley C.L."/>
            <person name="Dalin E."/>
            <person name="Tu H."/>
            <person name="Huang E."/>
            <person name="Barry K."/>
            <person name="Lindquist E."/>
            <person name="Shapiro H."/>
            <person name="Bruce D."/>
            <person name="Schmutz J."/>
            <person name="Salamov A."/>
            <person name="Fey P."/>
            <person name="Gaudet P."/>
            <person name="Anjard C."/>
            <person name="Babu M.M."/>
            <person name="Basu S."/>
            <person name="Bushmanova Y."/>
            <person name="van der Wel H."/>
            <person name="Katoh-Kurasawa M."/>
            <person name="Dinh C."/>
            <person name="Coutinho P.M."/>
            <person name="Saito T."/>
            <person name="Elias M."/>
            <person name="Schaap P."/>
            <person name="Kay R.R."/>
            <person name="Henrissat B."/>
            <person name="Eichinger L."/>
            <person name="Rivero F."/>
            <person name="Putnam N.H."/>
            <person name="West C.M."/>
            <person name="Loomis W.F."/>
            <person name="Chisholm R.L."/>
            <person name="Shaulsky G."/>
            <person name="Strassmann J.E."/>
            <person name="Queller D.C."/>
            <person name="Kuspa A."/>
            <person name="Grigoriev I.V."/>
        </authorList>
    </citation>
    <scope>NUCLEOTIDE SEQUENCE [LARGE SCALE GENOMIC DNA]</scope>
    <source>
        <strain evidence="10">QSDP1</strain>
    </source>
</reference>
<dbReference type="PANTHER" id="PTHR31618:SF1">
    <property type="entry name" value="EF-HAND DOMAIN-CONTAINING PROTEIN"/>
    <property type="match status" value="1"/>
</dbReference>
<dbReference type="PANTHER" id="PTHR31618">
    <property type="entry name" value="MECHANOSENSITIVE ION CHANNEL PROTEIN 5"/>
    <property type="match status" value="1"/>
</dbReference>
<evidence type="ECO:0000256" key="2">
    <source>
        <dbReference type="ARBA" id="ARBA00008017"/>
    </source>
</evidence>
<evidence type="ECO:0000313" key="10">
    <source>
        <dbReference type="Proteomes" id="UP000001064"/>
    </source>
</evidence>
<evidence type="ECO:0000256" key="5">
    <source>
        <dbReference type="ARBA" id="ARBA00023136"/>
    </source>
</evidence>
<feature type="transmembrane region" description="Helical" evidence="7">
    <location>
        <begin position="445"/>
        <end position="466"/>
    </location>
</feature>
<feature type="transmembrane region" description="Helical" evidence="7">
    <location>
        <begin position="186"/>
        <end position="211"/>
    </location>
</feature>
<dbReference type="InterPro" id="IPR002048">
    <property type="entry name" value="EF_hand_dom"/>
</dbReference>
<feature type="compositionally biased region" description="Basic and acidic residues" evidence="6">
    <location>
        <begin position="112"/>
        <end position="123"/>
    </location>
</feature>
<dbReference type="EMBL" id="GL870985">
    <property type="protein sequence ID" value="EGC38017.1"/>
    <property type="molecule type" value="Genomic_DNA"/>
</dbReference>
<feature type="region of interest" description="Disordered" evidence="6">
    <location>
        <begin position="112"/>
        <end position="133"/>
    </location>
</feature>
<feature type="compositionally biased region" description="Polar residues" evidence="6">
    <location>
        <begin position="49"/>
        <end position="78"/>
    </location>
</feature>
<dbReference type="eggNOG" id="KOG4629">
    <property type="taxonomic scope" value="Eukaryota"/>
</dbReference>
<dbReference type="GO" id="GO:0005509">
    <property type="term" value="F:calcium ion binding"/>
    <property type="evidence" value="ECO:0007669"/>
    <property type="project" value="InterPro"/>
</dbReference>
<dbReference type="Gene3D" id="2.30.30.60">
    <property type="match status" value="1"/>
</dbReference>
<comment type="similarity">
    <text evidence="2">Belongs to the MscS (TC 1.A.23) family.</text>
</comment>
<organism evidence="9 10">
    <name type="scientific">Dictyostelium purpureum</name>
    <name type="common">Slime mold</name>
    <dbReference type="NCBI Taxonomy" id="5786"/>
    <lineage>
        <taxon>Eukaryota</taxon>
        <taxon>Amoebozoa</taxon>
        <taxon>Evosea</taxon>
        <taxon>Eumycetozoa</taxon>
        <taxon>Dictyostelia</taxon>
        <taxon>Dictyosteliales</taxon>
        <taxon>Dictyosteliaceae</taxon>
        <taxon>Dictyostelium</taxon>
    </lineage>
</organism>
<dbReference type="Proteomes" id="UP000001064">
    <property type="component" value="Unassembled WGS sequence"/>
</dbReference>
<evidence type="ECO:0000256" key="4">
    <source>
        <dbReference type="ARBA" id="ARBA00022989"/>
    </source>
</evidence>
<feature type="compositionally biased region" description="Polar residues" evidence="6">
    <location>
        <begin position="7"/>
        <end position="16"/>
    </location>
</feature>
<dbReference type="OrthoDB" id="544685at2759"/>
<dbReference type="GO" id="GO:0006820">
    <property type="term" value="P:monoatomic anion transport"/>
    <property type="evidence" value="ECO:0000318"/>
    <property type="project" value="GO_Central"/>
</dbReference>
<evidence type="ECO:0000256" key="3">
    <source>
        <dbReference type="ARBA" id="ARBA00022692"/>
    </source>
</evidence>